<accession>A0A310SSA7</accession>
<name>A0A310SSA7_9HYME</name>
<gene>
    <name evidence="2" type="ORF">WN48_08881</name>
</gene>
<dbReference type="EMBL" id="KQ760631">
    <property type="protein sequence ID" value="OAD59712.1"/>
    <property type="molecule type" value="Genomic_DNA"/>
</dbReference>
<evidence type="ECO:0000256" key="1">
    <source>
        <dbReference type="SAM" id="MobiDB-lite"/>
    </source>
</evidence>
<proteinExistence type="predicted"/>
<sequence>MNVSEARKNPCRRDEYPVTDPRRAGDLWAAFRSRGSPWGDLNRSSRREESASHCGRCGKAWSWSRYVNFHGKWDFGGLALSLTSEFLDEIFCAANKNSTSKNPILFRDAREIQHPTSDNSAAPAPVQRTRRWRGNPTADTAIVTHGTASPRLFASRVGQAWSPWCPVFRGNPVFPFTVSPLPVGPREGESGIDALLKPGK</sequence>
<feature type="region of interest" description="Disordered" evidence="1">
    <location>
        <begin position="113"/>
        <end position="134"/>
    </location>
</feature>
<evidence type="ECO:0000313" key="3">
    <source>
        <dbReference type="Proteomes" id="UP000250275"/>
    </source>
</evidence>
<organism evidence="2 3">
    <name type="scientific">Eufriesea mexicana</name>
    <dbReference type="NCBI Taxonomy" id="516756"/>
    <lineage>
        <taxon>Eukaryota</taxon>
        <taxon>Metazoa</taxon>
        <taxon>Ecdysozoa</taxon>
        <taxon>Arthropoda</taxon>
        <taxon>Hexapoda</taxon>
        <taxon>Insecta</taxon>
        <taxon>Pterygota</taxon>
        <taxon>Neoptera</taxon>
        <taxon>Endopterygota</taxon>
        <taxon>Hymenoptera</taxon>
        <taxon>Apocrita</taxon>
        <taxon>Aculeata</taxon>
        <taxon>Apoidea</taxon>
        <taxon>Anthophila</taxon>
        <taxon>Apidae</taxon>
        <taxon>Eufriesea</taxon>
    </lineage>
</organism>
<keyword evidence="3" id="KW-1185">Reference proteome</keyword>
<evidence type="ECO:0000313" key="2">
    <source>
        <dbReference type="EMBL" id="OAD59712.1"/>
    </source>
</evidence>
<dbReference type="Proteomes" id="UP000250275">
    <property type="component" value="Unassembled WGS sequence"/>
</dbReference>
<reference evidence="2 3" key="1">
    <citation type="submission" date="2015-07" db="EMBL/GenBank/DDBJ databases">
        <title>The genome of Eufriesea mexicana.</title>
        <authorList>
            <person name="Pan H."/>
            <person name="Kapheim K."/>
        </authorList>
    </citation>
    <scope>NUCLEOTIDE SEQUENCE [LARGE SCALE GENOMIC DNA]</scope>
    <source>
        <strain evidence="2">0111107269</strain>
        <tissue evidence="2">Whole body</tissue>
    </source>
</reference>
<protein>
    <submittedName>
        <fullName evidence="2">Uncharacterized protein</fullName>
    </submittedName>
</protein>
<dbReference type="AlphaFoldDB" id="A0A310SSA7"/>